<keyword evidence="3" id="KW-0560">Oxidoreductase</keyword>
<evidence type="ECO:0000256" key="3">
    <source>
        <dbReference type="ARBA" id="ARBA00023002"/>
    </source>
</evidence>
<dbReference type="OrthoDB" id="1933717at2759"/>
<accession>A0A409X349</accession>
<dbReference type="GO" id="GO:0016491">
    <property type="term" value="F:oxidoreductase activity"/>
    <property type="evidence" value="ECO:0007669"/>
    <property type="project" value="UniProtKB-KW"/>
</dbReference>
<proteinExistence type="inferred from homology"/>
<gene>
    <name evidence="5" type="ORF">CVT25_004178</name>
</gene>
<dbReference type="InterPro" id="IPR036291">
    <property type="entry name" value="NAD(P)-bd_dom_sf"/>
</dbReference>
<sequence>MSGSKVVLVTGSNSSIGFELVRLLAEKGHSVYLGARNEIAGKEAQKLLNSNGLTNVKFVLLDVNDLATIESARETIEKAEGKLDVLVNNAAIAKFEENQHASSIALPTLRDVMETNFFGLVQTTNVFIPLMRKSAQAIILNVSSALGSNTVQSRSTPRLGRPVAAYRASKAAVNSYTITLAQELQPEGFKVNTITPGLVSSRINHFAEEGKTLREGTLSLLPFVLLEKDGPTGKFFDWEGNEMPW</sequence>
<name>A0A409X349_PSICY</name>
<dbReference type="EMBL" id="NHYD01002743">
    <property type="protein sequence ID" value="PPQ85171.1"/>
    <property type="molecule type" value="Genomic_DNA"/>
</dbReference>
<dbReference type="InParanoid" id="A0A409X349"/>
<keyword evidence="2" id="KW-0521">NADP</keyword>
<dbReference type="PANTHER" id="PTHR43490:SF99">
    <property type="entry name" value="SHORT-CHAIN DEHYDROGENASE_REDUCTASE"/>
    <property type="match status" value="1"/>
</dbReference>
<evidence type="ECO:0000313" key="6">
    <source>
        <dbReference type="Proteomes" id="UP000283269"/>
    </source>
</evidence>
<dbReference type="PRINTS" id="PR00081">
    <property type="entry name" value="GDHRDH"/>
</dbReference>
<dbReference type="Pfam" id="PF00106">
    <property type="entry name" value="adh_short"/>
    <property type="match status" value="1"/>
</dbReference>
<dbReference type="STRING" id="93625.A0A409X349"/>
<evidence type="ECO:0000313" key="5">
    <source>
        <dbReference type="EMBL" id="PPQ85171.1"/>
    </source>
</evidence>
<comment type="caution">
    <text evidence="5">The sequence shown here is derived from an EMBL/GenBank/DDBJ whole genome shotgun (WGS) entry which is preliminary data.</text>
</comment>
<evidence type="ECO:0000256" key="1">
    <source>
        <dbReference type="ARBA" id="ARBA00006484"/>
    </source>
</evidence>
<dbReference type="PANTHER" id="PTHR43490">
    <property type="entry name" value="(+)-NEOMENTHOL DEHYDROGENASE"/>
    <property type="match status" value="1"/>
</dbReference>
<keyword evidence="6" id="KW-1185">Reference proteome</keyword>
<reference evidence="5 6" key="1">
    <citation type="journal article" date="2018" name="Evol. Lett.">
        <title>Horizontal gene cluster transfer increased hallucinogenic mushroom diversity.</title>
        <authorList>
            <person name="Reynolds H.T."/>
            <person name="Vijayakumar V."/>
            <person name="Gluck-Thaler E."/>
            <person name="Korotkin H.B."/>
            <person name="Matheny P.B."/>
            <person name="Slot J.C."/>
        </authorList>
    </citation>
    <scope>NUCLEOTIDE SEQUENCE [LARGE SCALE GENOMIC DNA]</scope>
    <source>
        <strain evidence="5 6">2631</strain>
    </source>
</reference>
<organism evidence="5 6">
    <name type="scientific">Psilocybe cyanescens</name>
    <dbReference type="NCBI Taxonomy" id="93625"/>
    <lineage>
        <taxon>Eukaryota</taxon>
        <taxon>Fungi</taxon>
        <taxon>Dikarya</taxon>
        <taxon>Basidiomycota</taxon>
        <taxon>Agaricomycotina</taxon>
        <taxon>Agaricomycetes</taxon>
        <taxon>Agaricomycetidae</taxon>
        <taxon>Agaricales</taxon>
        <taxon>Agaricineae</taxon>
        <taxon>Strophariaceae</taxon>
        <taxon>Psilocybe</taxon>
    </lineage>
</organism>
<dbReference type="AlphaFoldDB" id="A0A409X349"/>
<dbReference type="Proteomes" id="UP000283269">
    <property type="component" value="Unassembled WGS sequence"/>
</dbReference>
<evidence type="ECO:0000256" key="2">
    <source>
        <dbReference type="ARBA" id="ARBA00022857"/>
    </source>
</evidence>
<dbReference type="SUPFAM" id="SSF51735">
    <property type="entry name" value="NAD(P)-binding Rossmann-fold domains"/>
    <property type="match status" value="1"/>
</dbReference>
<protein>
    <submittedName>
        <fullName evidence="5">Uncharacterized protein</fullName>
    </submittedName>
</protein>
<dbReference type="InterPro" id="IPR002347">
    <property type="entry name" value="SDR_fam"/>
</dbReference>
<dbReference type="Gene3D" id="3.40.50.720">
    <property type="entry name" value="NAD(P)-binding Rossmann-like Domain"/>
    <property type="match status" value="1"/>
</dbReference>
<dbReference type="PRINTS" id="PR00080">
    <property type="entry name" value="SDRFAMILY"/>
</dbReference>
<evidence type="ECO:0000256" key="4">
    <source>
        <dbReference type="RuleBase" id="RU000363"/>
    </source>
</evidence>
<comment type="similarity">
    <text evidence="1 4">Belongs to the short-chain dehydrogenases/reductases (SDR) family.</text>
</comment>